<keyword evidence="4 9" id="KW-0732">Signal</keyword>
<dbReference type="Pfam" id="PF00089">
    <property type="entry name" value="Trypsin"/>
    <property type="match status" value="2"/>
</dbReference>
<dbReference type="STRING" id="43041.A0A182KGB4"/>
<evidence type="ECO:0000256" key="4">
    <source>
        <dbReference type="ARBA" id="ARBA00022729"/>
    </source>
</evidence>
<feature type="domain" description="Peptidase S1" evidence="10">
    <location>
        <begin position="60"/>
        <end position="290"/>
    </location>
</feature>
<name>A0A182KGB4_9DIPT</name>
<dbReference type="AlphaFoldDB" id="A0A182KGB4"/>
<protein>
    <recommendedName>
        <fullName evidence="10">Peptidase S1 domain-containing protein</fullName>
    </recommendedName>
</protein>
<reference evidence="11" key="2">
    <citation type="submission" date="2020-05" db="UniProtKB">
        <authorList>
            <consortium name="EnsemblMetazoa"/>
        </authorList>
    </citation>
    <scope>IDENTIFICATION</scope>
    <source>
        <strain evidence="11">ACHKN1017</strain>
    </source>
</reference>
<keyword evidence="7" id="KW-0325">Glycoprotein</keyword>
<accession>A0A182KGB4</accession>
<feature type="signal peptide" evidence="9">
    <location>
        <begin position="1"/>
        <end position="23"/>
    </location>
</feature>
<feature type="chain" id="PRO_5008125510" description="Peptidase S1 domain-containing protein" evidence="9">
    <location>
        <begin position="24"/>
        <end position="576"/>
    </location>
</feature>
<comment type="subcellular location">
    <subcellularLocation>
        <location evidence="1">Secreted</location>
    </subcellularLocation>
</comment>
<dbReference type="PANTHER" id="PTHR24256">
    <property type="entry name" value="TRYPTASE-RELATED"/>
    <property type="match status" value="1"/>
</dbReference>
<keyword evidence="6" id="KW-1015">Disulfide bond</keyword>
<dbReference type="InterPro" id="IPR001254">
    <property type="entry name" value="Trypsin_dom"/>
</dbReference>
<evidence type="ECO:0000256" key="8">
    <source>
        <dbReference type="ARBA" id="ARBA00024195"/>
    </source>
</evidence>
<dbReference type="InterPro" id="IPR051487">
    <property type="entry name" value="Ser/Thr_Proteases_Immune/Dev"/>
</dbReference>
<organism evidence="11 12">
    <name type="scientific">Anopheles christyi</name>
    <dbReference type="NCBI Taxonomy" id="43041"/>
    <lineage>
        <taxon>Eukaryota</taxon>
        <taxon>Metazoa</taxon>
        <taxon>Ecdysozoa</taxon>
        <taxon>Arthropoda</taxon>
        <taxon>Hexapoda</taxon>
        <taxon>Insecta</taxon>
        <taxon>Pterygota</taxon>
        <taxon>Neoptera</taxon>
        <taxon>Endopterygota</taxon>
        <taxon>Diptera</taxon>
        <taxon>Nematocera</taxon>
        <taxon>Culicoidea</taxon>
        <taxon>Culicidae</taxon>
        <taxon>Anophelinae</taxon>
        <taxon>Anopheles</taxon>
    </lineage>
</organism>
<keyword evidence="12" id="KW-1185">Reference proteome</keyword>
<evidence type="ECO:0000256" key="5">
    <source>
        <dbReference type="ARBA" id="ARBA00022859"/>
    </source>
</evidence>
<evidence type="ECO:0000256" key="9">
    <source>
        <dbReference type="SAM" id="SignalP"/>
    </source>
</evidence>
<dbReference type="Proteomes" id="UP000075881">
    <property type="component" value="Unassembled WGS sequence"/>
</dbReference>
<evidence type="ECO:0000313" key="12">
    <source>
        <dbReference type="Proteomes" id="UP000075881"/>
    </source>
</evidence>
<dbReference type="GO" id="GO:0045087">
    <property type="term" value="P:innate immune response"/>
    <property type="evidence" value="ECO:0007669"/>
    <property type="project" value="UniProtKB-KW"/>
</dbReference>
<evidence type="ECO:0000256" key="3">
    <source>
        <dbReference type="ARBA" id="ARBA00022588"/>
    </source>
</evidence>
<reference evidence="12" key="1">
    <citation type="submission" date="2013-03" db="EMBL/GenBank/DDBJ databases">
        <title>The Genome Sequence of Anopheles christyi ACHKN1017.</title>
        <authorList>
            <consortium name="The Broad Institute Genomics Platform"/>
            <person name="Neafsey D.E."/>
            <person name="Besansky N."/>
            <person name="Walker B."/>
            <person name="Young S.K."/>
            <person name="Zeng Q."/>
            <person name="Gargeya S."/>
            <person name="Fitzgerald M."/>
            <person name="Haas B."/>
            <person name="Abouelleil A."/>
            <person name="Allen A.W."/>
            <person name="Alvarado L."/>
            <person name="Arachchi H.M."/>
            <person name="Berlin A.M."/>
            <person name="Chapman S.B."/>
            <person name="Gainer-Dewar J."/>
            <person name="Goldberg J."/>
            <person name="Griggs A."/>
            <person name="Gujja S."/>
            <person name="Hansen M."/>
            <person name="Howarth C."/>
            <person name="Imamovic A."/>
            <person name="Ireland A."/>
            <person name="Larimer J."/>
            <person name="McCowan C."/>
            <person name="Murphy C."/>
            <person name="Pearson M."/>
            <person name="Poon T.W."/>
            <person name="Priest M."/>
            <person name="Roberts A."/>
            <person name="Saif S."/>
            <person name="Shea T."/>
            <person name="Sisk P."/>
            <person name="Sykes S."/>
            <person name="Wortman J."/>
            <person name="Nusbaum C."/>
            <person name="Birren B."/>
        </authorList>
    </citation>
    <scope>NUCLEOTIDE SEQUENCE [LARGE SCALE GENOMIC DNA]</scope>
    <source>
        <strain evidence="12">ACHKN1017</strain>
    </source>
</reference>
<comment type="similarity">
    <text evidence="8">Belongs to the peptidase S1 family. CLIP subfamily.</text>
</comment>
<evidence type="ECO:0000256" key="7">
    <source>
        <dbReference type="ARBA" id="ARBA00023180"/>
    </source>
</evidence>
<dbReference type="SMART" id="SM00020">
    <property type="entry name" value="Tryp_SPc"/>
    <property type="match status" value="1"/>
</dbReference>
<keyword evidence="2" id="KW-0964">Secreted</keyword>
<evidence type="ECO:0000259" key="10">
    <source>
        <dbReference type="PROSITE" id="PS50240"/>
    </source>
</evidence>
<evidence type="ECO:0000256" key="1">
    <source>
        <dbReference type="ARBA" id="ARBA00004613"/>
    </source>
</evidence>
<sequence>MKLLKALFVVGVVIVSLLEDITCNEVDPPPPEDTRSIINTLALEDEVRQPRILPEDNKIATDGYDPFPGQVPYYAEVNVKSKYLTAFHRRAGALVTLNYVLMPAYFLYQMLSEMEYGMVGLGALGNGSVVYEQHINFSVYGINFHPLYKHPTQELYNIALIRLERPAIMSRYVKPIRLPRLSDRRTYEMMEGTIPGAFSNPLRYARNQVMTNAECMPGIASTVSDQLICANSYVGGSFCALQHGSPLAIEDENGPVLVGLGYYVYACSYTTPNRFLRVSFFREWLRLNTDYIFEMKVSSALFVLCVIVSCFVGKVISSEVNISPESTVHHALPVRVPDVKRQLKNPRNDNKLATEGFKTFPGQYPYRAWLESTHSSTRYGTVVTGALITPNYILTTRIRNIDLDKTLHGVAILAAGYGSWEQRINFTATATSFHPIHDIGSIRLDHSATLNNYVLPVRLPRLSDTRSYENMEGTSVGGYYFARYLRNRVMSNEACSQAHPSFYASDAYICTDRFKGGSFCQIQHGSPLTIEDENGVVLIGVTNVIKICELNDPTVYVRVSLFRDWIQNNSDYVFEY</sequence>
<dbReference type="InterPro" id="IPR009003">
    <property type="entry name" value="Peptidase_S1_PA"/>
</dbReference>
<dbReference type="GO" id="GO:0004252">
    <property type="term" value="F:serine-type endopeptidase activity"/>
    <property type="evidence" value="ECO:0007669"/>
    <property type="project" value="InterPro"/>
</dbReference>
<feature type="domain" description="Peptidase S1" evidence="10">
    <location>
        <begin position="353"/>
        <end position="571"/>
    </location>
</feature>
<dbReference type="InterPro" id="IPR043504">
    <property type="entry name" value="Peptidase_S1_PA_chymotrypsin"/>
</dbReference>
<keyword evidence="5" id="KW-0391">Immunity</keyword>
<dbReference type="EnsemblMetazoa" id="ACHR009802-RA">
    <property type="protein sequence ID" value="ACHR009802-PA"/>
    <property type="gene ID" value="ACHR009802"/>
</dbReference>
<dbReference type="GO" id="GO:0006508">
    <property type="term" value="P:proteolysis"/>
    <property type="evidence" value="ECO:0007669"/>
    <property type="project" value="InterPro"/>
</dbReference>
<dbReference type="SUPFAM" id="SSF50494">
    <property type="entry name" value="Trypsin-like serine proteases"/>
    <property type="match status" value="2"/>
</dbReference>
<proteinExistence type="inferred from homology"/>
<dbReference type="GO" id="GO:0005576">
    <property type="term" value="C:extracellular region"/>
    <property type="evidence" value="ECO:0007669"/>
    <property type="project" value="UniProtKB-SubCell"/>
</dbReference>
<evidence type="ECO:0000313" key="11">
    <source>
        <dbReference type="EnsemblMetazoa" id="ACHR009802-PA"/>
    </source>
</evidence>
<dbReference type="VEuPathDB" id="VectorBase:ACHR009802"/>
<dbReference type="Gene3D" id="2.40.10.10">
    <property type="entry name" value="Trypsin-like serine proteases"/>
    <property type="match status" value="2"/>
</dbReference>
<evidence type="ECO:0000256" key="6">
    <source>
        <dbReference type="ARBA" id="ARBA00023157"/>
    </source>
</evidence>
<evidence type="ECO:0000256" key="2">
    <source>
        <dbReference type="ARBA" id="ARBA00022525"/>
    </source>
</evidence>
<keyword evidence="3" id="KW-0399">Innate immunity</keyword>
<dbReference type="PROSITE" id="PS50240">
    <property type="entry name" value="TRYPSIN_DOM"/>
    <property type="match status" value="2"/>
</dbReference>